<sequence length="51" mass="5767">MTHSRENNYRSRELLSSLADSPYRPKETVHKRFPVEAWSGGAYGGEAEPMA</sequence>
<accession>A0A2P2JLU9</accession>
<feature type="region of interest" description="Disordered" evidence="1">
    <location>
        <begin position="1"/>
        <end position="22"/>
    </location>
</feature>
<dbReference type="EMBL" id="GGEC01013950">
    <property type="protein sequence ID" value="MBW94433.1"/>
    <property type="molecule type" value="Transcribed_RNA"/>
</dbReference>
<organism evidence="2">
    <name type="scientific">Rhizophora mucronata</name>
    <name type="common">Asiatic mangrove</name>
    <dbReference type="NCBI Taxonomy" id="61149"/>
    <lineage>
        <taxon>Eukaryota</taxon>
        <taxon>Viridiplantae</taxon>
        <taxon>Streptophyta</taxon>
        <taxon>Embryophyta</taxon>
        <taxon>Tracheophyta</taxon>
        <taxon>Spermatophyta</taxon>
        <taxon>Magnoliopsida</taxon>
        <taxon>eudicotyledons</taxon>
        <taxon>Gunneridae</taxon>
        <taxon>Pentapetalae</taxon>
        <taxon>rosids</taxon>
        <taxon>fabids</taxon>
        <taxon>Malpighiales</taxon>
        <taxon>Rhizophoraceae</taxon>
        <taxon>Rhizophora</taxon>
    </lineage>
</organism>
<evidence type="ECO:0000256" key="1">
    <source>
        <dbReference type="SAM" id="MobiDB-lite"/>
    </source>
</evidence>
<dbReference type="AlphaFoldDB" id="A0A2P2JLU9"/>
<protein>
    <submittedName>
        <fullName evidence="2">Uncharacterized protein</fullName>
    </submittedName>
</protein>
<feature type="compositionally biased region" description="Basic and acidic residues" evidence="1">
    <location>
        <begin position="1"/>
        <end position="13"/>
    </location>
</feature>
<evidence type="ECO:0000313" key="2">
    <source>
        <dbReference type="EMBL" id="MBW94433.1"/>
    </source>
</evidence>
<reference evidence="2" key="1">
    <citation type="submission" date="2018-02" db="EMBL/GenBank/DDBJ databases">
        <title>Rhizophora mucronata_Transcriptome.</title>
        <authorList>
            <person name="Meera S.P."/>
            <person name="Sreeshan A."/>
            <person name="Augustine A."/>
        </authorList>
    </citation>
    <scope>NUCLEOTIDE SEQUENCE</scope>
    <source>
        <tissue evidence="2">Leaf</tissue>
    </source>
</reference>
<proteinExistence type="predicted"/>
<name>A0A2P2JLU9_RHIMU</name>